<dbReference type="EMBL" id="JANJQO010000045">
    <property type="protein sequence ID" value="KAJ2983064.1"/>
    <property type="molecule type" value="Genomic_DNA"/>
</dbReference>
<evidence type="ECO:0000313" key="1">
    <source>
        <dbReference type="EMBL" id="KAJ2983064.1"/>
    </source>
</evidence>
<dbReference type="Proteomes" id="UP001143910">
    <property type="component" value="Unassembled WGS sequence"/>
</dbReference>
<accession>A0ACC1NXB1</accession>
<gene>
    <name evidence="1" type="ORF">NQ176_g960</name>
</gene>
<organism evidence="1 2">
    <name type="scientific">Zarea fungicola</name>
    <dbReference type="NCBI Taxonomy" id="93591"/>
    <lineage>
        <taxon>Eukaryota</taxon>
        <taxon>Fungi</taxon>
        <taxon>Dikarya</taxon>
        <taxon>Ascomycota</taxon>
        <taxon>Pezizomycotina</taxon>
        <taxon>Sordariomycetes</taxon>
        <taxon>Hypocreomycetidae</taxon>
        <taxon>Hypocreales</taxon>
        <taxon>Cordycipitaceae</taxon>
        <taxon>Zarea</taxon>
    </lineage>
</organism>
<protein>
    <submittedName>
        <fullName evidence="1">Uncharacterized protein</fullName>
    </submittedName>
</protein>
<sequence>MENNVLDFEKNCIRRAIVAPRWLPGSNSVFWYRRESVSDKFQFILVDCERGHCRPAFDHTELASQLGSRTEENIGPDNLPFLWINVDTDALWVRFAYQDKLWQYSQEGKLEEWHGDFQQGHVDLGCEETASPWSRESASVKFINNTASRIEVHWISNEGKAGSPASVHPGQPKTITSWLGHIWRVAVPDTDKRVACELKCRRSTVTVEDSPLGLTLSWQMDPLTESLGAAEDQKLPESDLSPFLLRFNVWVRNSEGAEKQISYNGTEDNEFKDVYKSPTGCHAVAIRCKPASKGRLHLIQSCPTDQFRPKLISHDYLRAGDNVELKRPCLFDLVNCSEIFVDDALFNNPYTITSIGWSDDGKKYRFIYNERGHQHLRLLEIDVFGAVRVLAEEKSETVVDHHQKTYYKLLPSTNEFLWSSERDNWNHLYLFNLDDGTLKNQITKGPWVVRSIEHVDLERRQIWFEGLGMVPEQDPYYSHLARIAFDGSGLRVITQGDGTHVWKWGPDRRFLIDGWSRVDCLPQTVVRAADTGKEVVFLQKEQLDQDLEGKWAPPERFAATGRDGVTTVYGIILRPRAFDESKKYPVIEYIYAGPQGFITPKAFKDLSLFRKVADQDQGYIWVCVDGMGTNWRSKSFHDVCYKNLKDGGFQDRIAWMRAAAASRPWMDLSRVGCYGTSAGGQNAAAAVIHHSYFYKAAVAAAGCHDNRMGHLLWNEMWMGYPVDASYEESSNATHAHQLGGALMLVVGGMDDNVDPSTTLRLAEALVKADKDFDMAFVPSGTHYVSEMPWIERKQAAFFKRHLRGCGCE</sequence>
<comment type="caution">
    <text evidence="1">The sequence shown here is derived from an EMBL/GenBank/DDBJ whole genome shotgun (WGS) entry which is preliminary data.</text>
</comment>
<reference evidence="1" key="1">
    <citation type="submission" date="2022-08" db="EMBL/GenBank/DDBJ databases">
        <title>Genome Sequence of Lecanicillium fungicola.</title>
        <authorList>
            <person name="Buettner E."/>
        </authorList>
    </citation>
    <scope>NUCLEOTIDE SEQUENCE</scope>
    <source>
        <strain evidence="1">Babe33</strain>
    </source>
</reference>
<proteinExistence type="predicted"/>
<name>A0ACC1NXB1_9HYPO</name>
<keyword evidence="2" id="KW-1185">Reference proteome</keyword>
<evidence type="ECO:0000313" key="2">
    <source>
        <dbReference type="Proteomes" id="UP001143910"/>
    </source>
</evidence>